<evidence type="ECO:0000256" key="1">
    <source>
        <dbReference type="SAM" id="Phobius"/>
    </source>
</evidence>
<dbReference type="Proteomes" id="UP000198515">
    <property type="component" value="Unassembled WGS sequence"/>
</dbReference>
<accession>A0A1C3YSY4</accession>
<proteinExistence type="predicted"/>
<keyword evidence="3" id="KW-1185">Reference proteome</keyword>
<gene>
    <name evidence="2" type="ORF">GA0061070_100110</name>
</gene>
<name>A0A1C3YSY4_9ENTR</name>
<keyword evidence="1" id="KW-0812">Transmembrane</keyword>
<evidence type="ECO:0000313" key="2">
    <source>
        <dbReference type="EMBL" id="SCB73138.1"/>
    </source>
</evidence>
<protein>
    <submittedName>
        <fullName evidence="2">MFS transporter, DHA1 family, bicyclomycin/chloramphenicol resistance protein</fullName>
    </submittedName>
</protein>
<keyword evidence="1" id="KW-0472">Membrane</keyword>
<evidence type="ECO:0000313" key="3">
    <source>
        <dbReference type="Proteomes" id="UP000198515"/>
    </source>
</evidence>
<keyword evidence="1" id="KW-1133">Transmembrane helix</keyword>
<feature type="transmembrane region" description="Helical" evidence="1">
    <location>
        <begin position="33"/>
        <end position="55"/>
    </location>
</feature>
<reference evidence="3" key="1">
    <citation type="submission" date="2016-08" db="EMBL/GenBank/DDBJ databases">
        <authorList>
            <person name="Varghese N."/>
            <person name="Submissions Spin"/>
        </authorList>
    </citation>
    <scope>NUCLEOTIDE SEQUENCE [LARGE SCALE GENOMIC DNA]</scope>
    <source>
        <strain evidence="3">REICA_142</strain>
    </source>
</reference>
<dbReference type="AlphaFoldDB" id="A0A1C3YSY4"/>
<organism evidence="2 3">
    <name type="scientific">Kosakonia oryziphila</name>
    <dbReference type="NCBI Taxonomy" id="1005667"/>
    <lineage>
        <taxon>Bacteria</taxon>
        <taxon>Pseudomonadati</taxon>
        <taxon>Pseudomonadota</taxon>
        <taxon>Gammaproteobacteria</taxon>
        <taxon>Enterobacterales</taxon>
        <taxon>Enterobacteriaceae</taxon>
        <taxon>Kosakonia</taxon>
    </lineage>
</organism>
<dbReference type="EMBL" id="FMBC01000001">
    <property type="protein sequence ID" value="SCB73138.1"/>
    <property type="molecule type" value="Genomic_DNA"/>
</dbReference>
<sequence length="61" mass="6609">MPRISLAWAIVLGMLMFVFGGIATPLSGIGGEAMWKMSFAIVLAYSAALMIHVCGRRKTQH</sequence>